<feature type="compositionally biased region" description="Basic residues" evidence="1">
    <location>
        <begin position="1"/>
        <end position="32"/>
    </location>
</feature>
<dbReference type="Proteomes" id="UP001140562">
    <property type="component" value="Unassembled WGS sequence"/>
</dbReference>
<evidence type="ECO:0000313" key="2">
    <source>
        <dbReference type="EMBL" id="KAJ4330813.1"/>
    </source>
</evidence>
<feature type="region of interest" description="Disordered" evidence="1">
    <location>
        <begin position="283"/>
        <end position="314"/>
    </location>
</feature>
<feature type="region of interest" description="Disordered" evidence="1">
    <location>
        <begin position="1"/>
        <end position="60"/>
    </location>
</feature>
<comment type="caution">
    <text evidence="2">The sequence shown here is derived from an EMBL/GenBank/DDBJ whole genome shotgun (WGS) entry which is preliminary data.</text>
</comment>
<dbReference type="AlphaFoldDB" id="A0A9W8WQP6"/>
<reference evidence="2" key="1">
    <citation type="submission" date="2022-10" db="EMBL/GenBank/DDBJ databases">
        <title>Tapping the CABI collections for fungal endophytes: first genome assemblies for Collariella, Neodidymelliopsis, Ascochyta clinopodiicola, Didymella pomorum, Didymosphaeria variabile, Neocosmospora piperis and Neocucurbitaria cava.</title>
        <authorList>
            <person name="Hill R."/>
        </authorList>
    </citation>
    <scope>NUCLEOTIDE SEQUENCE</scope>
    <source>
        <strain evidence="2">IMI 360193</strain>
    </source>
</reference>
<feature type="compositionally biased region" description="Low complexity" evidence="1">
    <location>
        <begin position="300"/>
        <end position="314"/>
    </location>
</feature>
<proteinExistence type="predicted"/>
<accession>A0A9W8WQP6</accession>
<gene>
    <name evidence="2" type="ORF">N0V87_009669</name>
</gene>
<dbReference type="OrthoDB" id="3692888at2759"/>
<dbReference type="EMBL" id="JAPEUV010000176">
    <property type="protein sequence ID" value="KAJ4330813.1"/>
    <property type="molecule type" value="Genomic_DNA"/>
</dbReference>
<organism evidence="2 3">
    <name type="scientific">Didymella glomerata</name>
    <dbReference type="NCBI Taxonomy" id="749621"/>
    <lineage>
        <taxon>Eukaryota</taxon>
        <taxon>Fungi</taxon>
        <taxon>Dikarya</taxon>
        <taxon>Ascomycota</taxon>
        <taxon>Pezizomycotina</taxon>
        <taxon>Dothideomycetes</taxon>
        <taxon>Pleosporomycetidae</taxon>
        <taxon>Pleosporales</taxon>
        <taxon>Pleosporineae</taxon>
        <taxon>Didymellaceae</taxon>
        <taxon>Didymella</taxon>
    </lineage>
</organism>
<protein>
    <submittedName>
        <fullName evidence="2">Uncharacterized protein</fullName>
    </submittedName>
</protein>
<feature type="region of interest" description="Disordered" evidence="1">
    <location>
        <begin position="87"/>
        <end position="107"/>
    </location>
</feature>
<evidence type="ECO:0000256" key="1">
    <source>
        <dbReference type="SAM" id="MobiDB-lite"/>
    </source>
</evidence>
<sequence length="393" mass="44186">MSKPRGRLPKKRTAAEKSKRRLGVTAAKKRSPPVRIQPERASKIQKTVPKANSGKRVNGGATINDAYVLSDSEDENVDSQRQIAIDSLTPPRQTLKIDSPGSEDDLRPIPTPILTSSHTNNLQSELVRMKAAHAKEIECLQQQLHASGAKVKQIKEDAERQALDLQRRQSITSDKQTADREAELELERRRTSDLTWECDHLRKEMEAARSCLKGELDLIQRRDEYERLYKEEQDTNAELVRGLEEKEREATRKAESMAAEIQELARQIEDLRRKNTDLMNENATLRTTVPSSQYTEDSLKSSSPAPSLSSLQSASLSDNDVKLANVRKTYITVKKRYDNLHSVASNISTATRPWDYGNFGEFGAYLRQLKTALDENGAAEQGSVLVLHGAKNE</sequence>
<name>A0A9W8WQP6_9PLEO</name>
<keyword evidence="3" id="KW-1185">Reference proteome</keyword>
<evidence type="ECO:0000313" key="3">
    <source>
        <dbReference type="Proteomes" id="UP001140562"/>
    </source>
</evidence>
<feature type="compositionally biased region" description="Polar residues" evidence="1">
    <location>
        <begin position="283"/>
        <end position="296"/>
    </location>
</feature>